<comment type="caution">
    <text evidence="1">The sequence shown here is derived from an EMBL/GenBank/DDBJ whole genome shotgun (WGS) entry which is preliminary data.</text>
</comment>
<sequence>MFLEINQAPLESEDRLVMLLQNMVWVARVSTNGDVYSFGILLLELFTGKRPTDQMFSGGLNLHNYAKAVLPDHVTKIADSLVLQGGITDIDEALDQGGARAKKMEECLTVLFGIGIACSAEFPTNRKNISDVVSELYSIRNDLLG</sequence>
<keyword evidence="2" id="KW-1185">Reference proteome</keyword>
<dbReference type="InterPro" id="IPR051564">
    <property type="entry name" value="LRR_receptor-like_kinase"/>
</dbReference>
<dbReference type="AlphaFoldDB" id="A0AAW1VIT6"/>
<dbReference type="EMBL" id="JBEDUW010000214">
    <property type="protein sequence ID" value="KAK9903726.1"/>
    <property type="molecule type" value="Genomic_DNA"/>
</dbReference>
<reference evidence="1 2" key="1">
    <citation type="journal article" date="2023" name="G3 (Bethesda)">
        <title>A chromosome-length genome assembly and annotation of blackberry (Rubus argutus, cv. 'Hillquist').</title>
        <authorList>
            <person name="Bruna T."/>
            <person name="Aryal R."/>
            <person name="Dudchenko O."/>
            <person name="Sargent D.J."/>
            <person name="Mead D."/>
            <person name="Buti M."/>
            <person name="Cavallini A."/>
            <person name="Hytonen T."/>
            <person name="Andres J."/>
            <person name="Pham M."/>
            <person name="Weisz D."/>
            <person name="Mascagni F."/>
            <person name="Usai G."/>
            <person name="Natali L."/>
            <person name="Bassil N."/>
            <person name="Fernandez G.E."/>
            <person name="Lomsadze A."/>
            <person name="Armour M."/>
            <person name="Olukolu B."/>
            <person name="Poorten T."/>
            <person name="Britton C."/>
            <person name="Davik J."/>
            <person name="Ashrafi H."/>
            <person name="Aiden E.L."/>
            <person name="Borodovsky M."/>
            <person name="Worthington M."/>
        </authorList>
    </citation>
    <scope>NUCLEOTIDE SEQUENCE [LARGE SCALE GENOMIC DNA]</scope>
    <source>
        <strain evidence="1">PI 553951</strain>
    </source>
</reference>
<evidence type="ECO:0000313" key="2">
    <source>
        <dbReference type="Proteomes" id="UP001457282"/>
    </source>
</evidence>
<dbReference type="PANTHER" id="PTHR48055:SF55">
    <property type="entry name" value="PROTEIN KINASE DOMAIN-CONTAINING PROTEIN"/>
    <property type="match status" value="1"/>
</dbReference>
<proteinExistence type="predicted"/>
<dbReference type="Proteomes" id="UP001457282">
    <property type="component" value="Unassembled WGS sequence"/>
</dbReference>
<dbReference type="GO" id="GO:0016020">
    <property type="term" value="C:membrane"/>
    <property type="evidence" value="ECO:0007669"/>
    <property type="project" value="TreeGrafter"/>
</dbReference>
<dbReference type="PANTHER" id="PTHR48055">
    <property type="entry name" value="LEUCINE-RICH REPEAT RECEPTOR PROTEIN KINASE EMS1"/>
    <property type="match status" value="1"/>
</dbReference>
<name>A0AAW1VIT6_RUBAR</name>
<dbReference type="Gene3D" id="1.10.510.10">
    <property type="entry name" value="Transferase(Phosphotransferase) domain 1"/>
    <property type="match status" value="1"/>
</dbReference>
<accession>A0AAW1VIT6</accession>
<organism evidence="1 2">
    <name type="scientific">Rubus argutus</name>
    <name type="common">Southern blackberry</name>
    <dbReference type="NCBI Taxonomy" id="59490"/>
    <lineage>
        <taxon>Eukaryota</taxon>
        <taxon>Viridiplantae</taxon>
        <taxon>Streptophyta</taxon>
        <taxon>Embryophyta</taxon>
        <taxon>Tracheophyta</taxon>
        <taxon>Spermatophyta</taxon>
        <taxon>Magnoliopsida</taxon>
        <taxon>eudicotyledons</taxon>
        <taxon>Gunneridae</taxon>
        <taxon>Pentapetalae</taxon>
        <taxon>rosids</taxon>
        <taxon>fabids</taxon>
        <taxon>Rosales</taxon>
        <taxon>Rosaceae</taxon>
        <taxon>Rosoideae</taxon>
        <taxon>Rosoideae incertae sedis</taxon>
        <taxon>Rubus</taxon>
    </lineage>
</organism>
<protein>
    <submittedName>
        <fullName evidence="1">Uncharacterized protein</fullName>
    </submittedName>
</protein>
<dbReference type="SUPFAM" id="SSF56112">
    <property type="entry name" value="Protein kinase-like (PK-like)"/>
    <property type="match status" value="1"/>
</dbReference>
<dbReference type="InterPro" id="IPR011009">
    <property type="entry name" value="Kinase-like_dom_sf"/>
</dbReference>
<gene>
    <name evidence="1" type="ORF">M0R45_001026</name>
</gene>
<evidence type="ECO:0000313" key="1">
    <source>
        <dbReference type="EMBL" id="KAK9903726.1"/>
    </source>
</evidence>